<feature type="chain" id="PRO_5005514945" description="BON domain-containing protein" evidence="1">
    <location>
        <begin position="31"/>
        <end position="219"/>
    </location>
</feature>
<feature type="domain" description="BON" evidence="2">
    <location>
        <begin position="145"/>
        <end position="214"/>
    </location>
</feature>
<dbReference type="Gene3D" id="3.30.1340.30">
    <property type="match status" value="2"/>
</dbReference>
<dbReference type="STRING" id="1475481.GCA_000953855_01352"/>
<dbReference type="PROSITE" id="PS50914">
    <property type="entry name" value="BON"/>
    <property type="match status" value="2"/>
</dbReference>
<dbReference type="InterPro" id="IPR051686">
    <property type="entry name" value="Lipoprotein_DolP"/>
</dbReference>
<keyword evidence="1" id="KW-0732">Signal</keyword>
<dbReference type="SMART" id="SM00749">
    <property type="entry name" value="BON"/>
    <property type="match status" value="2"/>
</dbReference>
<feature type="domain" description="BON" evidence="2">
    <location>
        <begin position="46"/>
        <end position="115"/>
    </location>
</feature>
<keyword evidence="4" id="KW-1185">Reference proteome</keyword>
<dbReference type="Pfam" id="PF04972">
    <property type="entry name" value="BON"/>
    <property type="match status" value="2"/>
</dbReference>
<evidence type="ECO:0000256" key="1">
    <source>
        <dbReference type="SAM" id="SignalP"/>
    </source>
</evidence>
<dbReference type="InterPro" id="IPR007055">
    <property type="entry name" value="BON_dom"/>
</dbReference>
<dbReference type="InterPro" id="IPR014004">
    <property type="entry name" value="Transpt-assoc_nodulatn_dom_bac"/>
</dbReference>
<dbReference type="RefSeq" id="WP_062536338.1">
    <property type="nucleotide sequence ID" value="NZ_DF970184.1"/>
</dbReference>
<proteinExistence type="predicted"/>
<dbReference type="PANTHER" id="PTHR34606:SF15">
    <property type="entry name" value="BON DOMAIN-CONTAINING PROTEIN"/>
    <property type="match status" value="1"/>
</dbReference>
<dbReference type="Proteomes" id="UP000253740">
    <property type="component" value="Unassembled WGS sequence"/>
</dbReference>
<sequence>MRKQTRFHRSLIAAGIVAALCGLPPIAVVAQTQGAAQDVPVGQKIDNAAITATIKTKLMADGRTKAFDINVDTDGTGKVTLRGTAPTAASKAAAEEIARGVKGVTAVDNALIVAPPGSAAAKSAEPATASQKLEAHGKHAGKAISDGWITTKVKSEFLASRQVKGLDINVSTHDGVVTLAGVVPTQAMRSRAIEIAAVVDGVKRVDAQALKVEAPAQKK</sequence>
<protein>
    <recommendedName>
        <fullName evidence="2">BON domain-containing protein</fullName>
    </recommendedName>
</protein>
<name>A0A0K8QNN6_9GAMM</name>
<evidence type="ECO:0000313" key="4">
    <source>
        <dbReference type="Proteomes" id="UP000253740"/>
    </source>
</evidence>
<evidence type="ECO:0000259" key="2">
    <source>
        <dbReference type="PROSITE" id="PS50914"/>
    </source>
</evidence>
<feature type="signal peptide" evidence="1">
    <location>
        <begin position="1"/>
        <end position="30"/>
    </location>
</feature>
<evidence type="ECO:0000313" key="3">
    <source>
        <dbReference type="EMBL" id="GAP66032.1"/>
    </source>
</evidence>
<reference evidence="3" key="1">
    <citation type="submission" date="2015-08" db="EMBL/GenBank/DDBJ databases">
        <title>Complete DNA Sequence of Pseudomonas syringae pv. actinidiae, the Causal Agent of Kiwifruit Canker Disease.</title>
        <authorList>
            <person name="Rikkerink E.H.A."/>
            <person name="Fineran P.C."/>
        </authorList>
    </citation>
    <scope>NUCLEOTIDE SEQUENCE</scope>
    <source>
        <strain evidence="3">SkMP5</strain>
    </source>
</reference>
<organism evidence="3">
    <name type="scientific">Mizugakiibacter sediminis</name>
    <dbReference type="NCBI Taxonomy" id="1475481"/>
    <lineage>
        <taxon>Bacteria</taxon>
        <taxon>Pseudomonadati</taxon>
        <taxon>Pseudomonadota</taxon>
        <taxon>Gammaproteobacteria</taxon>
        <taxon>Lysobacterales</taxon>
        <taxon>Rhodanobacteraceae</taxon>
        <taxon>Mizugakiibacter</taxon>
    </lineage>
</organism>
<dbReference type="EMBL" id="DF970184">
    <property type="protein sequence ID" value="GAP66032.1"/>
    <property type="molecule type" value="Genomic_DNA"/>
</dbReference>
<accession>A0A0K8QNN6</accession>
<dbReference type="PANTHER" id="PTHR34606">
    <property type="entry name" value="BON DOMAIN-CONTAINING PROTEIN"/>
    <property type="match status" value="1"/>
</dbReference>
<dbReference type="AlphaFoldDB" id="A0A0K8QNN6"/>
<gene>
    <name evidence="3" type="ORF">MBSD_n1334</name>
</gene>